<evidence type="ECO:0000259" key="1">
    <source>
        <dbReference type="Pfam" id="PF14111"/>
    </source>
</evidence>
<dbReference type="PANTHER" id="PTHR31286">
    <property type="entry name" value="GLYCINE-RICH CELL WALL STRUCTURAL PROTEIN 1.8-LIKE"/>
    <property type="match status" value="1"/>
</dbReference>
<proteinExistence type="predicted"/>
<dbReference type="PANTHER" id="PTHR31286:SF99">
    <property type="entry name" value="DUF4283 DOMAIN-CONTAINING PROTEIN"/>
    <property type="match status" value="1"/>
</dbReference>
<gene>
    <name evidence="2" type="ORF">J1N35_008103</name>
</gene>
<dbReference type="Proteomes" id="UP000828251">
    <property type="component" value="Unassembled WGS sequence"/>
</dbReference>
<accession>A0A9D3W9P4</accession>
<sequence length="142" mass="16273">MSDFLPTVEFVVRANLSESNGSMGRAIKKVQRWPNITPESEGPTVHKYIERKMAKTIIMKLLGRSIGFNVLLKKITSLWCPRSPIQLMDLENGYYLIKFNNEDDYNKVVFGGPWVIFGQYLIVHLWSADFSTSQSKVDTQLV</sequence>
<reference evidence="2 3" key="1">
    <citation type="journal article" date="2021" name="Plant Biotechnol. J.">
        <title>Multi-omics assisted identification of the key and species-specific regulatory components of drought-tolerant mechanisms in Gossypium stocksii.</title>
        <authorList>
            <person name="Yu D."/>
            <person name="Ke L."/>
            <person name="Zhang D."/>
            <person name="Wu Y."/>
            <person name="Sun Y."/>
            <person name="Mei J."/>
            <person name="Sun J."/>
            <person name="Sun Y."/>
        </authorList>
    </citation>
    <scope>NUCLEOTIDE SEQUENCE [LARGE SCALE GENOMIC DNA]</scope>
    <source>
        <strain evidence="3">cv. E1</strain>
        <tissue evidence="2">Leaf</tissue>
    </source>
</reference>
<evidence type="ECO:0000313" key="2">
    <source>
        <dbReference type="EMBL" id="KAH1114725.1"/>
    </source>
</evidence>
<keyword evidence="3" id="KW-1185">Reference proteome</keyword>
<dbReference type="OrthoDB" id="1002344at2759"/>
<name>A0A9D3W9P4_9ROSI</name>
<protein>
    <recommendedName>
        <fullName evidence="1">DUF4283 domain-containing protein</fullName>
    </recommendedName>
</protein>
<dbReference type="EMBL" id="JAIQCV010000003">
    <property type="protein sequence ID" value="KAH1114725.1"/>
    <property type="molecule type" value="Genomic_DNA"/>
</dbReference>
<feature type="domain" description="DUF4283" evidence="1">
    <location>
        <begin position="54"/>
        <end position="133"/>
    </location>
</feature>
<dbReference type="InterPro" id="IPR040256">
    <property type="entry name" value="At4g02000-like"/>
</dbReference>
<dbReference type="Pfam" id="PF14111">
    <property type="entry name" value="DUF4283"/>
    <property type="match status" value="1"/>
</dbReference>
<dbReference type="AlphaFoldDB" id="A0A9D3W9P4"/>
<organism evidence="2 3">
    <name type="scientific">Gossypium stocksii</name>
    <dbReference type="NCBI Taxonomy" id="47602"/>
    <lineage>
        <taxon>Eukaryota</taxon>
        <taxon>Viridiplantae</taxon>
        <taxon>Streptophyta</taxon>
        <taxon>Embryophyta</taxon>
        <taxon>Tracheophyta</taxon>
        <taxon>Spermatophyta</taxon>
        <taxon>Magnoliopsida</taxon>
        <taxon>eudicotyledons</taxon>
        <taxon>Gunneridae</taxon>
        <taxon>Pentapetalae</taxon>
        <taxon>rosids</taxon>
        <taxon>malvids</taxon>
        <taxon>Malvales</taxon>
        <taxon>Malvaceae</taxon>
        <taxon>Malvoideae</taxon>
        <taxon>Gossypium</taxon>
    </lineage>
</organism>
<comment type="caution">
    <text evidence="2">The sequence shown here is derived from an EMBL/GenBank/DDBJ whole genome shotgun (WGS) entry which is preliminary data.</text>
</comment>
<dbReference type="InterPro" id="IPR025558">
    <property type="entry name" value="DUF4283"/>
</dbReference>
<evidence type="ECO:0000313" key="3">
    <source>
        <dbReference type="Proteomes" id="UP000828251"/>
    </source>
</evidence>